<organism evidence="1 2">
    <name type="scientific">Taxus chinensis</name>
    <name type="common">Chinese yew</name>
    <name type="synonym">Taxus wallichiana var. chinensis</name>
    <dbReference type="NCBI Taxonomy" id="29808"/>
    <lineage>
        <taxon>Eukaryota</taxon>
        <taxon>Viridiplantae</taxon>
        <taxon>Streptophyta</taxon>
        <taxon>Embryophyta</taxon>
        <taxon>Tracheophyta</taxon>
        <taxon>Spermatophyta</taxon>
        <taxon>Pinopsida</taxon>
        <taxon>Pinidae</taxon>
        <taxon>Conifers II</taxon>
        <taxon>Cupressales</taxon>
        <taxon>Taxaceae</taxon>
        <taxon>Taxus</taxon>
    </lineage>
</organism>
<sequence length="78" mass="8513">FELVPDLDPSNPMRLVTTCSSTFVPITVTHVVYPTSAHMHGSFEKLTTTFSSRMLHSMGFTGGGIDRHSQGNISPIPH</sequence>
<evidence type="ECO:0000313" key="1">
    <source>
        <dbReference type="EMBL" id="KAH9310192.1"/>
    </source>
</evidence>
<protein>
    <submittedName>
        <fullName evidence="1">Uncharacterized protein</fullName>
    </submittedName>
</protein>
<accession>A0AA38L7I5</accession>
<gene>
    <name evidence="1" type="ORF">KI387_038103</name>
</gene>
<dbReference type="EMBL" id="JAHRHJ020000007">
    <property type="protein sequence ID" value="KAH9310192.1"/>
    <property type="molecule type" value="Genomic_DNA"/>
</dbReference>
<dbReference type="AlphaFoldDB" id="A0AA38L7I5"/>
<feature type="non-terminal residue" evidence="1">
    <location>
        <position position="78"/>
    </location>
</feature>
<keyword evidence="2" id="KW-1185">Reference proteome</keyword>
<reference evidence="1 2" key="1">
    <citation type="journal article" date="2021" name="Nat. Plants">
        <title>The Taxus genome provides insights into paclitaxel biosynthesis.</title>
        <authorList>
            <person name="Xiong X."/>
            <person name="Gou J."/>
            <person name="Liao Q."/>
            <person name="Li Y."/>
            <person name="Zhou Q."/>
            <person name="Bi G."/>
            <person name="Li C."/>
            <person name="Du R."/>
            <person name="Wang X."/>
            <person name="Sun T."/>
            <person name="Guo L."/>
            <person name="Liang H."/>
            <person name="Lu P."/>
            <person name="Wu Y."/>
            <person name="Zhang Z."/>
            <person name="Ro D.K."/>
            <person name="Shang Y."/>
            <person name="Huang S."/>
            <person name="Yan J."/>
        </authorList>
    </citation>
    <scope>NUCLEOTIDE SEQUENCE [LARGE SCALE GENOMIC DNA]</scope>
    <source>
        <strain evidence="1">Ta-2019</strain>
    </source>
</reference>
<dbReference type="Proteomes" id="UP000824469">
    <property type="component" value="Unassembled WGS sequence"/>
</dbReference>
<feature type="non-terminal residue" evidence="1">
    <location>
        <position position="1"/>
    </location>
</feature>
<name>A0AA38L7I5_TAXCH</name>
<comment type="caution">
    <text evidence="1">The sequence shown here is derived from an EMBL/GenBank/DDBJ whole genome shotgun (WGS) entry which is preliminary data.</text>
</comment>
<proteinExistence type="predicted"/>
<evidence type="ECO:0000313" key="2">
    <source>
        <dbReference type="Proteomes" id="UP000824469"/>
    </source>
</evidence>